<dbReference type="STRING" id="5364.A0A5C3MYL1"/>
<dbReference type="EMBL" id="ML213513">
    <property type="protein sequence ID" value="TFK50290.1"/>
    <property type="molecule type" value="Genomic_DNA"/>
</dbReference>
<feature type="compositionally biased region" description="Polar residues" evidence="1">
    <location>
        <begin position="1023"/>
        <end position="1037"/>
    </location>
</feature>
<gene>
    <name evidence="2" type="ORF">OE88DRAFT_1749327</name>
</gene>
<proteinExistence type="predicted"/>
<dbReference type="OrthoDB" id="5429442at2759"/>
<evidence type="ECO:0000313" key="3">
    <source>
        <dbReference type="Proteomes" id="UP000305948"/>
    </source>
</evidence>
<sequence length="1133" mass="127153">MCLGENNADHASHYINAQLGALYENAIQCTQRQESSHLKAYERVRYDFALAEWFYPPRHKSSVAAVEDMLFAAEFGRPILEFICNHEAIIHLRLRRGHMNLDFAKASHPGLIPSRDRNVTLDNVDVSFRVPFVVSGIQGQTKEIGNGMHVIKLMILDTLRPRFVTTSESQLDQREALTYYLKRYLEYTREAGHHVFYSLPDWDNDGNPQSLVIDFSAMTDVMHLDFGGIDFHGVPIESINSRLSKVWLEAAMIVEREESYFDYRSVCLAEYRSTWTDIGDIQEQFRVRFDAPKVRLLCDKEAVLYFKISELAFFATDDFTRNALRVFHDWEIAFLVNLVYEVNSEGIIVNIKFDFDTCRFIEHLCTYGKRDEDIGQFDHATLIYFLDHYYFRIIEEASRHIIYTHSMPVIVGDGFEDYDQGLWREIDLGKHTELVTHKERITKTYMQGFDYIQAITQTQAQRSKVLEHLACLVKWSYEKNFGAIFGAIQVRLLSSAKAVILVSLQEGTMVPLRDGVPYTAYVFRFVLGGSHGFDKWVLAFEVDIKLVDHEGIVEHCGSWVTRFKDSPAGKLHGGQGHVHFQHIMLDLTTAQFIPGLSHSGGMYLGNRHAIALVQSAIHYVKHDYFQVLASHGHHILYTIPVWSSRLDIPASGLTSVNFHIYSKVTYARERLCGLCEPFQLVVMIIGMCDFREWPADYLEYSAEWTSWTIMGSAPLLSYGTVCIARRLFFEERLLSILSKVNLSTTITATFSGVEGGEWILQVATRAEHEGKHNSNCDWRLANESADALEYEWDMEDEWNYERRGMSQESKNGSYWLRSHTHNDLSIPTAYKQGGFQIKVKGTVILENGFKESSKEWSTKAVASWSTVVALVTEGSSLKVKVWDETRPVINTTHFHKEFINTRFTPLHELLETYFPSKIDLVELSEQLQTSFCGDWKSCYPGLAAYGLANPCFNRRGDIMFDLISRPTTASRPVGAALIRSWPDSRFKSRVPSSNYGPKSPTPKPLNNPPPKEGTLGDGPSPGAGQQTPVDYTQTNPSIPRPSPLGNAASALDRKDAPATNANGVAAAASPIEGAPPSPTAAGNHAASAQQDAPAPEAPPASTPAPAPATAPSPAPASPTTAAFAVGTAVGQES</sequence>
<dbReference type="Proteomes" id="UP000305948">
    <property type="component" value="Unassembled WGS sequence"/>
</dbReference>
<feature type="compositionally biased region" description="Low complexity" evidence="1">
    <location>
        <begin position="1057"/>
        <end position="1068"/>
    </location>
</feature>
<evidence type="ECO:0000313" key="2">
    <source>
        <dbReference type="EMBL" id="TFK50290.1"/>
    </source>
</evidence>
<feature type="compositionally biased region" description="Low complexity" evidence="1">
    <location>
        <begin position="1117"/>
        <end position="1133"/>
    </location>
</feature>
<organism evidence="2 3">
    <name type="scientific">Heliocybe sulcata</name>
    <dbReference type="NCBI Taxonomy" id="5364"/>
    <lineage>
        <taxon>Eukaryota</taxon>
        <taxon>Fungi</taxon>
        <taxon>Dikarya</taxon>
        <taxon>Basidiomycota</taxon>
        <taxon>Agaricomycotina</taxon>
        <taxon>Agaricomycetes</taxon>
        <taxon>Gloeophyllales</taxon>
        <taxon>Gloeophyllaceae</taxon>
        <taxon>Heliocybe</taxon>
    </lineage>
</organism>
<keyword evidence="3" id="KW-1185">Reference proteome</keyword>
<protein>
    <submittedName>
        <fullName evidence="2">Uncharacterized protein</fullName>
    </submittedName>
</protein>
<name>A0A5C3MYL1_9AGAM</name>
<reference evidence="2 3" key="1">
    <citation type="journal article" date="2019" name="Nat. Ecol. Evol.">
        <title>Megaphylogeny resolves global patterns of mushroom evolution.</title>
        <authorList>
            <person name="Varga T."/>
            <person name="Krizsan K."/>
            <person name="Foldi C."/>
            <person name="Dima B."/>
            <person name="Sanchez-Garcia M."/>
            <person name="Sanchez-Ramirez S."/>
            <person name="Szollosi G.J."/>
            <person name="Szarkandi J.G."/>
            <person name="Papp V."/>
            <person name="Albert L."/>
            <person name="Andreopoulos W."/>
            <person name="Angelini C."/>
            <person name="Antonin V."/>
            <person name="Barry K.W."/>
            <person name="Bougher N.L."/>
            <person name="Buchanan P."/>
            <person name="Buyck B."/>
            <person name="Bense V."/>
            <person name="Catcheside P."/>
            <person name="Chovatia M."/>
            <person name="Cooper J."/>
            <person name="Damon W."/>
            <person name="Desjardin D."/>
            <person name="Finy P."/>
            <person name="Geml J."/>
            <person name="Haridas S."/>
            <person name="Hughes K."/>
            <person name="Justo A."/>
            <person name="Karasinski D."/>
            <person name="Kautmanova I."/>
            <person name="Kiss B."/>
            <person name="Kocsube S."/>
            <person name="Kotiranta H."/>
            <person name="LaButti K.M."/>
            <person name="Lechner B.E."/>
            <person name="Liimatainen K."/>
            <person name="Lipzen A."/>
            <person name="Lukacs Z."/>
            <person name="Mihaltcheva S."/>
            <person name="Morgado L.N."/>
            <person name="Niskanen T."/>
            <person name="Noordeloos M.E."/>
            <person name="Ohm R.A."/>
            <person name="Ortiz-Santana B."/>
            <person name="Ovrebo C."/>
            <person name="Racz N."/>
            <person name="Riley R."/>
            <person name="Savchenko A."/>
            <person name="Shiryaev A."/>
            <person name="Soop K."/>
            <person name="Spirin V."/>
            <person name="Szebenyi C."/>
            <person name="Tomsovsky M."/>
            <person name="Tulloss R.E."/>
            <person name="Uehling J."/>
            <person name="Grigoriev I.V."/>
            <person name="Vagvolgyi C."/>
            <person name="Papp T."/>
            <person name="Martin F.M."/>
            <person name="Miettinen O."/>
            <person name="Hibbett D.S."/>
            <person name="Nagy L.G."/>
        </authorList>
    </citation>
    <scope>NUCLEOTIDE SEQUENCE [LARGE SCALE GENOMIC DNA]</scope>
    <source>
        <strain evidence="2 3">OMC1185</strain>
    </source>
</reference>
<feature type="region of interest" description="Disordered" evidence="1">
    <location>
        <begin position="988"/>
        <end position="1133"/>
    </location>
</feature>
<evidence type="ECO:0000256" key="1">
    <source>
        <dbReference type="SAM" id="MobiDB-lite"/>
    </source>
</evidence>
<dbReference type="AlphaFoldDB" id="A0A5C3MYL1"/>
<accession>A0A5C3MYL1</accession>
<feature type="compositionally biased region" description="Low complexity" evidence="1">
    <location>
        <begin position="1085"/>
        <end position="1094"/>
    </location>
</feature>
<feature type="compositionally biased region" description="Pro residues" evidence="1">
    <location>
        <begin position="1095"/>
        <end position="1116"/>
    </location>
</feature>
<feature type="compositionally biased region" description="Pro residues" evidence="1">
    <location>
        <begin position="999"/>
        <end position="1011"/>
    </location>
</feature>